<sequence>MKELWLLNKGEKWEEVKESVKDAIELGFTGVIVREEFKELAEKLGRIEVSSEDIFEVKGKKDEEEALRIAEEKGRVFLDFENWKIIPLENIVAMRKKGKVVVLVKSPEEAKTVLHTLEKGADGIIVEAYDREKLAEFANIMREGEKLKLVEAEIKKIVPLGVGDRVCVDTITLMSKGEGMLVGNKAEFMFLVASESEESEYVSARPFRVNAGSVNAYIKVGEKTKYLSELKAGDKVEIVRFDGNTRESYVGRVKIEKRPMILIEAEANGLRGSVILQNAETIKLVGKDGEHLSVSELKEGDKVLVWIGEKARHFGVAVEEFIVER</sequence>
<dbReference type="PIRSF" id="PIRSF006655">
    <property type="entry name" value="DHQ_synth"/>
    <property type="match status" value="1"/>
</dbReference>
<comment type="catalytic activity">
    <reaction evidence="5">
        <text>2-amino-2,3,7-trideoxy-D-lyxo-hept-6-ulosonate + NAD(+) + H2O = 3-dehydroquinate + NH4(+) + NADH + H(+)</text>
        <dbReference type="Rhea" id="RHEA:25956"/>
        <dbReference type="ChEBI" id="CHEBI:15377"/>
        <dbReference type="ChEBI" id="CHEBI:15378"/>
        <dbReference type="ChEBI" id="CHEBI:28938"/>
        <dbReference type="ChEBI" id="CHEBI:32364"/>
        <dbReference type="ChEBI" id="CHEBI:57540"/>
        <dbReference type="ChEBI" id="CHEBI:57945"/>
        <dbReference type="ChEBI" id="CHEBI:58859"/>
        <dbReference type="EC" id="1.4.1.24"/>
    </reaction>
</comment>
<dbReference type="PaxDb" id="589924-Ferp_2249"/>
<dbReference type="Pfam" id="PF01959">
    <property type="entry name" value="DHQS"/>
    <property type="match status" value="1"/>
</dbReference>
<dbReference type="InterPro" id="IPR056179">
    <property type="entry name" value="DHQS_C"/>
</dbReference>
<dbReference type="AlphaFoldDB" id="D3S1A9"/>
<dbReference type="Pfam" id="PF26558">
    <property type="entry name" value="DHQS_2nd"/>
    <property type="match status" value="1"/>
</dbReference>
<evidence type="ECO:0000313" key="8">
    <source>
        <dbReference type="EMBL" id="ADC66373.1"/>
    </source>
</evidence>
<evidence type="ECO:0000313" key="9">
    <source>
        <dbReference type="Proteomes" id="UP000002613"/>
    </source>
</evidence>
<dbReference type="InterPro" id="IPR030960">
    <property type="entry name" value="DHQS/DOIS_N"/>
</dbReference>
<dbReference type="RefSeq" id="WP_012966711.1">
    <property type="nucleotide sequence ID" value="NC_013849.1"/>
</dbReference>
<dbReference type="GeneID" id="8779788"/>
<keyword evidence="3 5" id="KW-0520">NAD</keyword>
<dbReference type="EMBL" id="CP001899">
    <property type="protein sequence ID" value="ADC66373.1"/>
    <property type="molecule type" value="Genomic_DNA"/>
</dbReference>
<comment type="similarity">
    <text evidence="5">Belongs to the archaeal-type DHQ synthase family.</text>
</comment>
<evidence type="ECO:0000259" key="7">
    <source>
        <dbReference type="Pfam" id="PF26558"/>
    </source>
</evidence>
<dbReference type="PANTHER" id="PTHR33563:SF1">
    <property type="entry name" value="3-DEHYDROQUINATE SYNTHASE"/>
    <property type="match status" value="1"/>
</dbReference>
<name>D3S1A9_FERPA</name>
<feature type="domain" description="3-dehydroquinate synthase C-terminal" evidence="7">
    <location>
        <begin position="152"/>
        <end position="325"/>
    </location>
</feature>
<reference evidence="8 9" key="2">
    <citation type="journal article" date="2011" name="Stand. Genomic Sci.">
        <title>Complete genome sequence of Ferroglobus placidus AEDII12DO.</title>
        <authorList>
            <person name="Anderson I."/>
            <person name="Risso C."/>
            <person name="Holmes D."/>
            <person name="Lucas S."/>
            <person name="Copeland A."/>
            <person name="Lapidus A."/>
            <person name="Cheng J.F."/>
            <person name="Bruce D."/>
            <person name="Goodwin L."/>
            <person name="Pitluck S."/>
            <person name="Saunders E."/>
            <person name="Brettin T."/>
            <person name="Detter J.C."/>
            <person name="Han C."/>
            <person name="Tapia R."/>
            <person name="Larimer F."/>
            <person name="Land M."/>
            <person name="Hauser L."/>
            <person name="Woyke T."/>
            <person name="Lovley D."/>
            <person name="Kyrpides N."/>
            <person name="Ivanova N."/>
        </authorList>
    </citation>
    <scope>NUCLEOTIDE SEQUENCE [LARGE SCALE GENOMIC DNA]</scope>
    <source>
        <strain evidence="9">DSM 10642 / AEDII12DO</strain>
    </source>
</reference>
<keyword evidence="2 5" id="KW-0560">Oxidoreductase</keyword>
<dbReference type="PANTHER" id="PTHR33563">
    <property type="match status" value="1"/>
</dbReference>
<reference evidence="9" key="1">
    <citation type="submission" date="2010-02" db="EMBL/GenBank/DDBJ databases">
        <title>Complete sequence of Ferroglobus placidus DSM 10642.</title>
        <authorList>
            <consortium name="US DOE Joint Genome Institute"/>
            <person name="Lucas S."/>
            <person name="Copeland A."/>
            <person name="Lapidus A."/>
            <person name="Cheng J.-F."/>
            <person name="Bruce D."/>
            <person name="Goodwin L."/>
            <person name="Pitluck S."/>
            <person name="Saunders E."/>
            <person name="Brettin T."/>
            <person name="Detter J.C."/>
            <person name="Han C."/>
            <person name="Tapia R."/>
            <person name="Larimer F."/>
            <person name="Land M."/>
            <person name="Hauser L."/>
            <person name="Kyrpides N."/>
            <person name="Ivanova N."/>
            <person name="Holmes D."/>
            <person name="Lovley D."/>
            <person name="Kyrpides N."/>
            <person name="Anderson I.J."/>
            <person name="Woyke T."/>
        </authorList>
    </citation>
    <scope>NUCLEOTIDE SEQUENCE [LARGE SCALE GENOMIC DNA]</scope>
    <source>
        <strain evidence="9">DSM 10642 / AEDII12DO</strain>
    </source>
</reference>
<dbReference type="InterPro" id="IPR002812">
    <property type="entry name" value="DHQS"/>
</dbReference>
<organism evidence="8 9">
    <name type="scientific">Ferroglobus placidus (strain DSM 10642 / AEDII12DO)</name>
    <dbReference type="NCBI Taxonomy" id="589924"/>
    <lineage>
        <taxon>Archaea</taxon>
        <taxon>Methanobacteriati</taxon>
        <taxon>Methanobacteriota</taxon>
        <taxon>Archaeoglobi</taxon>
        <taxon>Archaeoglobales</taxon>
        <taxon>Archaeoglobaceae</taxon>
        <taxon>Ferroglobus</taxon>
    </lineage>
</organism>
<evidence type="ECO:0000256" key="5">
    <source>
        <dbReference type="HAMAP-Rule" id="MF_01244"/>
    </source>
</evidence>
<protein>
    <recommendedName>
        <fullName evidence="5">3-dehydroquinate synthase</fullName>
        <shortName evidence="5">DHQ synthase</shortName>
        <ecNumber evidence="5">1.4.1.24</ecNumber>
    </recommendedName>
    <alternativeName>
        <fullName evidence="5">3-dehydroquinate synthase II</fullName>
    </alternativeName>
</protein>
<evidence type="ECO:0000256" key="3">
    <source>
        <dbReference type="ARBA" id="ARBA00023027"/>
    </source>
</evidence>
<dbReference type="EC" id="1.4.1.24" evidence="5"/>
<comment type="function">
    <text evidence="5">Catalyzes the oxidative deamination and cyclization of 2-amino-3,7-dideoxy-D-threo-hept-6-ulosonic acid (ADH) to yield 3-dehydroquinate (DHQ), which is fed into the canonical shikimic pathway of aromatic amino acid biosynthesis.</text>
</comment>
<feature type="domain" description="3-dehydroquinate synthase N-terminal" evidence="6">
    <location>
        <begin position="1"/>
        <end position="140"/>
    </location>
</feature>
<dbReference type="HOGENOM" id="CLU_056379_0_0_2"/>
<dbReference type="NCBIfam" id="NF002627">
    <property type="entry name" value="PRK02290.1-5"/>
    <property type="match status" value="1"/>
</dbReference>
<dbReference type="STRING" id="589924.Ferp_2249"/>
<dbReference type="HAMAP" id="MF_01244">
    <property type="entry name" value="Arch_DHQ_synthase"/>
    <property type="match status" value="1"/>
</dbReference>
<dbReference type="GO" id="GO:0009073">
    <property type="term" value="P:aromatic amino acid family biosynthetic process"/>
    <property type="evidence" value="ECO:0007669"/>
    <property type="project" value="UniProtKB-UniRule"/>
</dbReference>
<dbReference type="eggNOG" id="arCOG04353">
    <property type="taxonomic scope" value="Archaea"/>
</dbReference>
<keyword evidence="1 5" id="KW-0028">Amino-acid biosynthesis</keyword>
<evidence type="ECO:0000256" key="4">
    <source>
        <dbReference type="ARBA" id="ARBA00023141"/>
    </source>
</evidence>
<dbReference type="GO" id="GO:0008652">
    <property type="term" value="P:amino acid biosynthetic process"/>
    <property type="evidence" value="ECO:0007669"/>
    <property type="project" value="UniProtKB-KW"/>
</dbReference>
<keyword evidence="4 5" id="KW-0057">Aromatic amino acid biosynthesis</keyword>
<gene>
    <name evidence="5" type="primary">aroB'</name>
    <name evidence="8" type="ordered locus">Ferp_2249</name>
</gene>
<evidence type="ECO:0000256" key="2">
    <source>
        <dbReference type="ARBA" id="ARBA00023002"/>
    </source>
</evidence>
<dbReference type="Proteomes" id="UP000002613">
    <property type="component" value="Chromosome"/>
</dbReference>
<dbReference type="KEGG" id="fpl:Ferp_2249"/>
<evidence type="ECO:0000259" key="6">
    <source>
        <dbReference type="Pfam" id="PF01959"/>
    </source>
</evidence>
<proteinExistence type="inferred from homology"/>
<dbReference type="OrthoDB" id="10265at2157"/>
<dbReference type="GO" id="GO:0051287">
    <property type="term" value="F:NAD binding"/>
    <property type="evidence" value="ECO:0007669"/>
    <property type="project" value="UniProtKB-UniRule"/>
</dbReference>
<dbReference type="GO" id="GO:0102042">
    <property type="term" value="F:dehydroquinate synthase activity"/>
    <property type="evidence" value="ECO:0007669"/>
    <property type="project" value="UniProtKB-EC"/>
</dbReference>
<keyword evidence="9" id="KW-1185">Reference proteome</keyword>
<evidence type="ECO:0000256" key="1">
    <source>
        <dbReference type="ARBA" id="ARBA00022605"/>
    </source>
</evidence>
<accession>D3S1A9</accession>
<dbReference type="GO" id="GO:0003856">
    <property type="term" value="F:3-dehydroquinate synthase activity"/>
    <property type="evidence" value="ECO:0007669"/>
    <property type="project" value="InterPro"/>
</dbReference>